<feature type="transmembrane region" description="Helical" evidence="11">
    <location>
        <begin position="277"/>
        <end position="294"/>
    </location>
</feature>
<reference evidence="12" key="1">
    <citation type="submission" date="2021-04" db="EMBL/GenBank/DDBJ databases">
        <authorList>
            <consortium name="Molecular Ecology Group"/>
        </authorList>
    </citation>
    <scope>NUCLEOTIDE SEQUENCE</scope>
</reference>
<evidence type="ECO:0000256" key="1">
    <source>
        <dbReference type="ARBA" id="ARBA00004651"/>
    </source>
</evidence>
<dbReference type="OrthoDB" id="3222at2759"/>
<evidence type="ECO:0000256" key="7">
    <source>
        <dbReference type="ARBA" id="ARBA00022989"/>
    </source>
</evidence>
<dbReference type="NCBIfam" id="TIGR00861">
    <property type="entry name" value="MIP"/>
    <property type="match status" value="1"/>
</dbReference>
<feature type="non-terminal residue" evidence="12">
    <location>
        <position position="1"/>
    </location>
</feature>
<dbReference type="EMBL" id="CAJHNH020000325">
    <property type="protein sequence ID" value="CAG5116945.1"/>
    <property type="molecule type" value="Genomic_DNA"/>
</dbReference>
<feature type="region of interest" description="Disordered" evidence="10">
    <location>
        <begin position="72"/>
        <end position="112"/>
    </location>
</feature>
<feature type="compositionally biased region" description="Polar residues" evidence="10">
    <location>
        <begin position="26"/>
        <end position="52"/>
    </location>
</feature>
<dbReference type="InterPro" id="IPR022357">
    <property type="entry name" value="MIP_CS"/>
</dbReference>
<proteinExistence type="inferred from homology"/>
<dbReference type="PRINTS" id="PR02016">
    <property type="entry name" value="AQUAPORIN4"/>
</dbReference>
<keyword evidence="3 9" id="KW-0813">Transport</keyword>
<sequence length="370" mass="40122">MSSPGPRSLFSPSLEPDKRGLILDSPASSRIDSSFEPTSASSTPQQSRSPRYFTSVTAETKNHQRQELIDTLDSRQQPYSRFDVEPEYKQRLPNTHVVKKRPQPSPPPPPRMATSFEDISSLRLWKGIIAEFVGTLLLTLVGCGSCINLRGSDNTTSPIVQIALCFGLTVGTIVWAIAHVSGGHINPAVTVAMLAARKISLAKAVFFILFQLVGAVVGAGLLFGLTPETHHGGLGTTTVNKKVNLGQAVGVEFFITFVLVFTVFASCDSKRRDLNGSAPLAIGLSVTTCHLWAIDYTGSSMNTARSFGPALVMGEWEDHWVYWLGPLLGGLVAGLLYEHLFAVNASLLKAKACLLSSDYDDDKYKAKRIK</sequence>
<evidence type="ECO:0000256" key="6">
    <source>
        <dbReference type="ARBA" id="ARBA00022737"/>
    </source>
</evidence>
<dbReference type="InterPro" id="IPR000425">
    <property type="entry name" value="MIP"/>
</dbReference>
<keyword evidence="13" id="KW-1185">Reference proteome</keyword>
<keyword evidence="6" id="KW-0677">Repeat</keyword>
<feature type="transmembrane region" description="Helical" evidence="11">
    <location>
        <begin position="128"/>
        <end position="147"/>
    </location>
</feature>
<feature type="transmembrane region" description="Helical" evidence="11">
    <location>
        <begin position="201"/>
        <end position="225"/>
    </location>
</feature>
<evidence type="ECO:0000313" key="13">
    <source>
        <dbReference type="Proteomes" id="UP000678393"/>
    </source>
</evidence>
<feature type="transmembrane region" description="Helical" evidence="11">
    <location>
        <begin position="320"/>
        <end position="341"/>
    </location>
</feature>
<dbReference type="InterPro" id="IPR023271">
    <property type="entry name" value="Aquaporin-like"/>
</dbReference>
<gene>
    <name evidence="12" type="ORF">CUNI_LOCUS2503</name>
</gene>
<organism evidence="12 13">
    <name type="scientific">Candidula unifasciata</name>
    <dbReference type="NCBI Taxonomy" id="100452"/>
    <lineage>
        <taxon>Eukaryota</taxon>
        <taxon>Metazoa</taxon>
        <taxon>Spiralia</taxon>
        <taxon>Lophotrochozoa</taxon>
        <taxon>Mollusca</taxon>
        <taxon>Gastropoda</taxon>
        <taxon>Heterobranchia</taxon>
        <taxon>Euthyneura</taxon>
        <taxon>Panpulmonata</taxon>
        <taxon>Eupulmonata</taxon>
        <taxon>Stylommatophora</taxon>
        <taxon>Helicina</taxon>
        <taxon>Helicoidea</taxon>
        <taxon>Geomitridae</taxon>
        <taxon>Candidula</taxon>
    </lineage>
</organism>
<dbReference type="GO" id="GO:0005886">
    <property type="term" value="C:plasma membrane"/>
    <property type="evidence" value="ECO:0007669"/>
    <property type="project" value="UniProtKB-SubCell"/>
</dbReference>
<comment type="caution">
    <text evidence="12">The sequence shown here is derived from an EMBL/GenBank/DDBJ whole genome shotgun (WGS) entry which is preliminary data.</text>
</comment>
<keyword evidence="8 11" id="KW-0472">Membrane</keyword>
<accession>A0A8S3YND1</accession>
<dbReference type="GO" id="GO:0048878">
    <property type="term" value="P:chemical homeostasis"/>
    <property type="evidence" value="ECO:0007669"/>
    <property type="project" value="UniProtKB-ARBA"/>
</dbReference>
<dbReference type="PROSITE" id="PS00221">
    <property type="entry name" value="MIP"/>
    <property type="match status" value="1"/>
</dbReference>
<name>A0A8S3YND1_9EUPU</name>
<dbReference type="GO" id="GO:0015250">
    <property type="term" value="F:water channel activity"/>
    <property type="evidence" value="ECO:0007669"/>
    <property type="project" value="TreeGrafter"/>
</dbReference>
<evidence type="ECO:0000256" key="10">
    <source>
        <dbReference type="SAM" id="MobiDB-lite"/>
    </source>
</evidence>
<keyword evidence="5 9" id="KW-0812">Transmembrane</keyword>
<evidence type="ECO:0000256" key="5">
    <source>
        <dbReference type="ARBA" id="ARBA00022692"/>
    </source>
</evidence>
<evidence type="ECO:0000256" key="8">
    <source>
        <dbReference type="ARBA" id="ARBA00023136"/>
    </source>
</evidence>
<evidence type="ECO:0000256" key="11">
    <source>
        <dbReference type="SAM" id="Phobius"/>
    </source>
</evidence>
<dbReference type="CDD" id="cd00333">
    <property type="entry name" value="MIP"/>
    <property type="match status" value="1"/>
</dbReference>
<protein>
    <recommendedName>
        <fullName evidence="14">Aquaporin</fullName>
    </recommendedName>
</protein>
<evidence type="ECO:0008006" key="14">
    <source>
        <dbReference type="Google" id="ProtNLM"/>
    </source>
</evidence>
<evidence type="ECO:0000256" key="2">
    <source>
        <dbReference type="ARBA" id="ARBA00006175"/>
    </source>
</evidence>
<dbReference type="Proteomes" id="UP000678393">
    <property type="component" value="Unassembled WGS sequence"/>
</dbReference>
<feature type="region of interest" description="Disordered" evidence="10">
    <location>
        <begin position="1"/>
        <end position="52"/>
    </location>
</feature>
<feature type="transmembrane region" description="Helical" evidence="11">
    <location>
        <begin position="245"/>
        <end position="265"/>
    </location>
</feature>
<dbReference type="FunFam" id="1.20.1080.10:FF:000009">
    <property type="entry name" value="aquaporin-4 isoform X1"/>
    <property type="match status" value="1"/>
</dbReference>
<evidence type="ECO:0000313" key="12">
    <source>
        <dbReference type="EMBL" id="CAG5116945.1"/>
    </source>
</evidence>
<evidence type="ECO:0000256" key="3">
    <source>
        <dbReference type="ARBA" id="ARBA00022448"/>
    </source>
</evidence>
<dbReference type="PRINTS" id="PR00783">
    <property type="entry name" value="MINTRINSICP"/>
</dbReference>
<comment type="subcellular location">
    <subcellularLocation>
        <location evidence="1">Cell membrane</location>
        <topology evidence="1">Multi-pass membrane protein</topology>
    </subcellularLocation>
</comment>
<keyword evidence="7 11" id="KW-1133">Transmembrane helix</keyword>
<dbReference type="Gene3D" id="1.20.1080.10">
    <property type="entry name" value="Glycerol uptake facilitator protein"/>
    <property type="match status" value="1"/>
</dbReference>
<keyword evidence="4" id="KW-1003">Cell membrane</keyword>
<evidence type="ECO:0000256" key="4">
    <source>
        <dbReference type="ARBA" id="ARBA00022475"/>
    </source>
</evidence>
<dbReference type="Pfam" id="PF00230">
    <property type="entry name" value="MIP"/>
    <property type="match status" value="1"/>
</dbReference>
<dbReference type="InterPro" id="IPR034294">
    <property type="entry name" value="Aquaporin_transptr"/>
</dbReference>
<dbReference type="PANTHER" id="PTHR19139">
    <property type="entry name" value="AQUAPORIN TRANSPORTER"/>
    <property type="match status" value="1"/>
</dbReference>
<dbReference type="SUPFAM" id="SSF81338">
    <property type="entry name" value="Aquaporin-like"/>
    <property type="match status" value="1"/>
</dbReference>
<dbReference type="PANTHER" id="PTHR19139:SF199">
    <property type="entry name" value="MIP17260P"/>
    <property type="match status" value="1"/>
</dbReference>
<comment type="similarity">
    <text evidence="2 9">Belongs to the MIP/aquaporin (TC 1.A.8) family.</text>
</comment>
<feature type="transmembrane region" description="Helical" evidence="11">
    <location>
        <begin position="159"/>
        <end position="180"/>
    </location>
</feature>
<evidence type="ECO:0000256" key="9">
    <source>
        <dbReference type="RuleBase" id="RU000477"/>
    </source>
</evidence>
<dbReference type="AlphaFoldDB" id="A0A8S3YND1"/>